<dbReference type="AlphaFoldDB" id="A0A1X7V3G9"/>
<name>A0A1X7V3G9_AMPQE</name>
<organism evidence="1">
    <name type="scientific">Amphimedon queenslandica</name>
    <name type="common">Sponge</name>
    <dbReference type="NCBI Taxonomy" id="400682"/>
    <lineage>
        <taxon>Eukaryota</taxon>
        <taxon>Metazoa</taxon>
        <taxon>Porifera</taxon>
        <taxon>Demospongiae</taxon>
        <taxon>Heteroscleromorpha</taxon>
        <taxon>Haplosclerida</taxon>
        <taxon>Niphatidae</taxon>
        <taxon>Amphimedon</taxon>
    </lineage>
</organism>
<accession>A0A1X7V3G9</accession>
<proteinExistence type="predicted"/>
<dbReference type="InParanoid" id="A0A1X7V3G9"/>
<evidence type="ECO:0000313" key="1">
    <source>
        <dbReference type="EnsemblMetazoa" id="Aqu2.1.34511_001"/>
    </source>
</evidence>
<sequence>DLVSMVSNLNLAYLHMRLEYIFSTDEWFVCKYILLVGASYNCHQLMVGQ</sequence>
<protein>
    <submittedName>
        <fullName evidence="1">Uncharacterized protein</fullName>
    </submittedName>
</protein>
<reference evidence="1" key="1">
    <citation type="submission" date="2017-05" db="UniProtKB">
        <authorList>
            <consortium name="EnsemblMetazoa"/>
        </authorList>
    </citation>
    <scope>IDENTIFICATION</scope>
</reference>
<dbReference type="EnsemblMetazoa" id="Aqu2.1.34511_001">
    <property type="protein sequence ID" value="Aqu2.1.34511_001"/>
    <property type="gene ID" value="Aqu2.1.34511"/>
</dbReference>